<dbReference type="RefSeq" id="XP_009544332.1">
    <property type="nucleotide sequence ID" value="XM_009546037.1"/>
</dbReference>
<organism evidence="2 3">
    <name type="scientific">Heterobasidion irregulare (strain TC 32-1)</name>
    <dbReference type="NCBI Taxonomy" id="747525"/>
    <lineage>
        <taxon>Eukaryota</taxon>
        <taxon>Fungi</taxon>
        <taxon>Dikarya</taxon>
        <taxon>Basidiomycota</taxon>
        <taxon>Agaricomycotina</taxon>
        <taxon>Agaricomycetes</taxon>
        <taxon>Russulales</taxon>
        <taxon>Bondarzewiaceae</taxon>
        <taxon>Heterobasidion</taxon>
        <taxon>Heterobasidion annosum species complex</taxon>
    </lineage>
</organism>
<dbReference type="GeneID" id="20666521"/>
<evidence type="ECO:0000256" key="1">
    <source>
        <dbReference type="SAM" id="MobiDB-lite"/>
    </source>
</evidence>
<dbReference type="AlphaFoldDB" id="W4KG32"/>
<dbReference type="Proteomes" id="UP000030671">
    <property type="component" value="Unassembled WGS sequence"/>
</dbReference>
<name>W4KG32_HETIT</name>
<sequence length="439" mass="49110">MGAVCSASARAAIRTRFVKYTICMGCGSNRYKSQRALTVHQKRCKGYKDFGREVDASKRAYVEKLEREKALKRAMLVDEHSQVPSSSSSHAPQSNDVPISDNDTMIETQNATGLLAAAPDNSTTIPMARSIRSGRSSRFPAQYKDFLPSSLTLPHIPKLPPRLPPPECGPSPSPELPAAMPTTAPPVYNLTSLVHCRYARLHMSYIPNKNFSLSEIYDVSDSVSIDGLTPVPTQHCIQHLKHQHQRWDRNQHLNSAELDRLATIIQDASLQQGASQVAFSFKSKSKGIDPYLAQGYLSDPRTVASLWPFYTMFGAKLKYDLGKPSMHVIFLHTSLWRLTHAYEHDMIVRCGDGAQRGVSARLFDYTANYPERWVLLPARARGATATDDIGSLAAHALQLETDTVLSRMRSVRSENHQGGDLTRMRDFFRERLAVLRDER</sequence>
<feature type="compositionally biased region" description="Low complexity" evidence="1">
    <location>
        <begin position="82"/>
        <end position="94"/>
    </location>
</feature>
<accession>W4KG32</accession>
<dbReference type="HOGENOM" id="CLU_624129_0_0_1"/>
<evidence type="ECO:0000313" key="3">
    <source>
        <dbReference type="Proteomes" id="UP000030671"/>
    </source>
</evidence>
<dbReference type="KEGG" id="hir:HETIRDRAFT_116865"/>
<evidence type="ECO:0000313" key="2">
    <source>
        <dbReference type="EMBL" id="ETW84694.1"/>
    </source>
</evidence>
<dbReference type="EMBL" id="KI925456">
    <property type="protein sequence ID" value="ETW84694.1"/>
    <property type="molecule type" value="Genomic_DNA"/>
</dbReference>
<reference evidence="2 3" key="1">
    <citation type="journal article" date="2012" name="New Phytol.">
        <title>Insight into trade-off between wood decay and parasitism from the genome of a fungal forest pathogen.</title>
        <authorList>
            <person name="Olson A."/>
            <person name="Aerts A."/>
            <person name="Asiegbu F."/>
            <person name="Belbahri L."/>
            <person name="Bouzid O."/>
            <person name="Broberg A."/>
            <person name="Canback B."/>
            <person name="Coutinho P.M."/>
            <person name="Cullen D."/>
            <person name="Dalman K."/>
            <person name="Deflorio G."/>
            <person name="van Diepen L.T."/>
            <person name="Dunand C."/>
            <person name="Duplessis S."/>
            <person name="Durling M."/>
            <person name="Gonthier P."/>
            <person name="Grimwood J."/>
            <person name="Fossdal C.G."/>
            <person name="Hansson D."/>
            <person name="Henrissat B."/>
            <person name="Hietala A."/>
            <person name="Himmelstrand K."/>
            <person name="Hoffmeister D."/>
            <person name="Hogberg N."/>
            <person name="James T.Y."/>
            <person name="Karlsson M."/>
            <person name="Kohler A."/>
            <person name="Kues U."/>
            <person name="Lee Y.H."/>
            <person name="Lin Y.C."/>
            <person name="Lind M."/>
            <person name="Lindquist E."/>
            <person name="Lombard V."/>
            <person name="Lucas S."/>
            <person name="Lunden K."/>
            <person name="Morin E."/>
            <person name="Murat C."/>
            <person name="Park J."/>
            <person name="Raffaello T."/>
            <person name="Rouze P."/>
            <person name="Salamov A."/>
            <person name="Schmutz J."/>
            <person name="Solheim H."/>
            <person name="Stahlberg J."/>
            <person name="Velez H."/>
            <person name="de Vries R.P."/>
            <person name="Wiebenga A."/>
            <person name="Woodward S."/>
            <person name="Yakovlev I."/>
            <person name="Garbelotto M."/>
            <person name="Martin F."/>
            <person name="Grigoriev I.V."/>
            <person name="Stenlid J."/>
        </authorList>
    </citation>
    <scope>NUCLEOTIDE SEQUENCE [LARGE SCALE GENOMIC DNA]</scope>
    <source>
        <strain evidence="2 3">TC 32-1</strain>
    </source>
</reference>
<protein>
    <submittedName>
        <fullName evidence="2">Uncharacterized protein</fullName>
    </submittedName>
</protein>
<dbReference type="InParanoid" id="W4KG32"/>
<keyword evidence="3" id="KW-1185">Reference proteome</keyword>
<gene>
    <name evidence="2" type="ORF">HETIRDRAFT_116865</name>
</gene>
<proteinExistence type="predicted"/>
<feature type="region of interest" description="Disordered" evidence="1">
    <location>
        <begin position="78"/>
        <end position="100"/>
    </location>
</feature>